<evidence type="ECO:0000313" key="2">
    <source>
        <dbReference type="Proteomes" id="UP000075920"/>
    </source>
</evidence>
<dbReference type="EnsemblMetazoa" id="AMIN014764-RA">
    <property type="protein sequence ID" value="AMIN014764-PA"/>
    <property type="gene ID" value="AMIN014764"/>
</dbReference>
<organism evidence="1 2">
    <name type="scientific">Anopheles minimus</name>
    <dbReference type="NCBI Taxonomy" id="112268"/>
    <lineage>
        <taxon>Eukaryota</taxon>
        <taxon>Metazoa</taxon>
        <taxon>Ecdysozoa</taxon>
        <taxon>Arthropoda</taxon>
        <taxon>Hexapoda</taxon>
        <taxon>Insecta</taxon>
        <taxon>Pterygota</taxon>
        <taxon>Neoptera</taxon>
        <taxon>Endopterygota</taxon>
        <taxon>Diptera</taxon>
        <taxon>Nematocera</taxon>
        <taxon>Culicoidea</taxon>
        <taxon>Culicidae</taxon>
        <taxon>Anophelinae</taxon>
        <taxon>Anopheles</taxon>
    </lineage>
</organism>
<dbReference type="AlphaFoldDB" id="A0A182WQ30"/>
<reference evidence="2" key="1">
    <citation type="submission" date="2013-03" db="EMBL/GenBank/DDBJ databases">
        <title>The Genome Sequence of Anopheles minimus MINIMUS1.</title>
        <authorList>
            <consortium name="The Broad Institute Genomics Platform"/>
            <person name="Neafsey D.E."/>
            <person name="Walton C."/>
            <person name="Walker B."/>
            <person name="Young S.K."/>
            <person name="Zeng Q."/>
            <person name="Gargeya S."/>
            <person name="Fitzgerald M."/>
            <person name="Haas B."/>
            <person name="Abouelleil A."/>
            <person name="Allen A.W."/>
            <person name="Alvarado L."/>
            <person name="Arachchi H.M."/>
            <person name="Berlin A.M."/>
            <person name="Chapman S.B."/>
            <person name="Gainer-Dewar J."/>
            <person name="Goldberg J."/>
            <person name="Griggs A."/>
            <person name="Gujja S."/>
            <person name="Hansen M."/>
            <person name="Howarth C."/>
            <person name="Imamovic A."/>
            <person name="Ireland A."/>
            <person name="Larimer J."/>
            <person name="McCowan C."/>
            <person name="Murphy C."/>
            <person name="Pearson M."/>
            <person name="Poon T.W."/>
            <person name="Priest M."/>
            <person name="Roberts A."/>
            <person name="Saif S."/>
            <person name="Shea T."/>
            <person name="Sisk P."/>
            <person name="Sykes S."/>
            <person name="Wortman J."/>
            <person name="Nusbaum C."/>
            <person name="Birren B."/>
        </authorList>
    </citation>
    <scope>NUCLEOTIDE SEQUENCE [LARGE SCALE GENOMIC DNA]</scope>
    <source>
        <strain evidence="2">MINIMUS1</strain>
    </source>
</reference>
<accession>A0A182WQ30</accession>
<keyword evidence="2" id="KW-1185">Reference proteome</keyword>
<evidence type="ECO:0000313" key="1">
    <source>
        <dbReference type="EnsemblMetazoa" id="AMIN014764-PA"/>
    </source>
</evidence>
<sequence>MARHRSKRDPNVNEIESPHNVDQVARMLQAQNDKIFNRIVKRLLLCAPVNRNQRNRRNRRYAVTPPLQKTVRDIRSWQHCTKRILFRPFPPLATVFGRKSYPEHMYG</sequence>
<reference evidence="1" key="2">
    <citation type="submission" date="2020-05" db="UniProtKB">
        <authorList>
            <consortium name="EnsemblMetazoa"/>
        </authorList>
    </citation>
    <scope>IDENTIFICATION</scope>
    <source>
        <strain evidence="1">MINIMUS1</strain>
    </source>
</reference>
<name>A0A182WQ30_9DIPT</name>
<protein>
    <submittedName>
        <fullName evidence="1">Uncharacterized protein</fullName>
    </submittedName>
</protein>
<proteinExistence type="predicted"/>
<dbReference type="Proteomes" id="UP000075920">
    <property type="component" value="Unassembled WGS sequence"/>
</dbReference>
<dbReference type="VEuPathDB" id="VectorBase:AMIN014764"/>